<keyword evidence="3" id="KW-1185">Reference proteome</keyword>
<sequence length="287" mass="32319">MKKVFTYAFLLFSIVTFSQKDFTGKAVYMSKTTMDMNNFGGRQMTDQRKKQIQERMKSMLEKTFTLNFNKSESLYKENEKLEAPGGGRGFRFGGMSGGGTQYKNSADKVALESTEFFGKQFLISDDMSQPKWELGSESKQIGNYTAFKATMLKEVDPTDFSNFRRGPRGNNNKDEAKKDSTNTASDEIKKPETVLVTAWFTPQIPVGTGPGEYWGLPGLILEVSTGRTTILCTEIVINPTEESTISKPTKGKEISREKYNEVVKVKMEELRERFRGRGGRGRGGRGR</sequence>
<dbReference type="InterPro" id="IPR005901">
    <property type="entry name" value="GLPGLI"/>
</dbReference>
<evidence type="ECO:0000256" key="1">
    <source>
        <dbReference type="SAM" id="MobiDB-lite"/>
    </source>
</evidence>
<reference evidence="2 3" key="1">
    <citation type="submission" date="2016-11" db="EMBL/GenBank/DDBJ databases">
        <title>Tenacibaculum sp. LPB0136, isolated from marine environment.</title>
        <authorList>
            <person name="Kim E."/>
            <person name="Yi H."/>
        </authorList>
    </citation>
    <scope>NUCLEOTIDE SEQUENCE [LARGE SCALE GENOMIC DNA]</scope>
    <source>
        <strain evidence="2 3">LPB0136</strain>
    </source>
</reference>
<dbReference type="OrthoDB" id="1068986at2"/>
<dbReference type="STRING" id="1850252.LPB136_13060"/>
<dbReference type="Proteomes" id="UP000181898">
    <property type="component" value="Chromosome"/>
</dbReference>
<protein>
    <submittedName>
        <fullName evidence="2">Ribonuclease Z</fullName>
    </submittedName>
</protein>
<dbReference type="AlphaFoldDB" id="A0A1L3JM61"/>
<evidence type="ECO:0000313" key="3">
    <source>
        <dbReference type="Proteomes" id="UP000181898"/>
    </source>
</evidence>
<feature type="compositionally biased region" description="Basic and acidic residues" evidence="1">
    <location>
        <begin position="171"/>
        <end position="188"/>
    </location>
</feature>
<organism evidence="2 3">
    <name type="scientific">Tenacibaculum todarodis</name>
    <dbReference type="NCBI Taxonomy" id="1850252"/>
    <lineage>
        <taxon>Bacteria</taxon>
        <taxon>Pseudomonadati</taxon>
        <taxon>Bacteroidota</taxon>
        <taxon>Flavobacteriia</taxon>
        <taxon>Flavobacteriales</taxon>
        <taxon>Flavobacteriaceae</taxon>
        <taxon>Tenacibaculum</taxon>
    </lineage>
</organism>
<dbReference type="NCBIfam" id="TIGR01200">
    <property type="entry name" value="GLPGLI"/>
    <property type="match status" value="1"/>
</dbReference>
<feature type="region of interest" description="Disordered" evidence="1">
    <location>
        <begin position="158"/>
        <end position="188"/>
    </location>
</feature>
<evidence type="ECO:0000313" key="2">
    <source>
        <dbReference type="EMBL" id="APG66246.1"/>
    </source>
</evidence>
<dbReference type="Pfam" id="PF09697">
    <property type="entry name" value="Porph_ging"/>
    <property type="match status" value="1"/>
</dbReference>
<proteinExistence type="predicted"/>
<accession>A0A1L3JM61</accession>
<dbReference type="KEGG" id="ten:LPB136_13060"/>
<gene>
    <name evidence="2" type="ORF">LPB136_13060</name>
</gene>
<dbReference type="RefSeq" id="WP_072556769.1">
    <property type="nucleotide sequence ID" value="NZ_CP018155.1"/>
</dbReference>
<dbReference type="EMBL" id="CP018155">
    <property type="protein sequence ID" value="APG66246.1"/>
    <property type="molecule type" value="Genomic_DNA"/>
</dbReference>
<name>A0A1L3JM61_9FLAO</name>